<evidence type="ECO:0000313" key="1">
    <source>
        <dbReference type="EMBL" id="MEE4540961.1"/>
    </source>
</evidence>
<gene>
    <name evidence="1" type="ORF">V2S66_03135</name>
</gene>
<protein>
    <submittedName>
        <fullName evidence="1">Uncharacterized protein</fullName>
    </submittedName>
</protein>
<dbReference type="Proteomes" id="UP001344658">
    <property type="component" value="Unassembled WGS sequence"/>
</dbReference>
<organism evidence="1 2">
    <name type="scientific">Actinacidiphila polyblastidii</name>
    <dbReference type="NCBI Taxonomy" id="3110430"/>
    <lineage>
        <taxon>Bacteria</taxon>
        <taxon>Bacillati</taxon>
        <taxon>Actinomycetota</taxon>
        <taxon>Actinomycetes</taxon>
        <taxon>Kitasatosporales</taxon>
        <taxon>Streptomycetaceae</taxon>
        <taxon>Actinacidiphila</taxon>
    </lineage>
</organism>
<name>A0ABU7P586_9ACTN</name>
<dbReference type="EMBL" id="JAZEWV010000002">
    <property type="protein sequence ID" value="MEE4540961.1"/>
    <property type="molecule type" value="Genomic_DNA"/>
</dbReference>
<sequence length="149" mass="16404">MPKLTKHARVTAKLDSAAEFVDVALTAAQKRELFENPGKIAFAIVQLQSTAYTGHAETEGKDPQVKLRIIHAEVARDEDEAASLGEAGRAMYRRRRMDGTLDEVGQGPQGVTAILSADFAGYPSEEEFQRHEEAKAARARELERAAKLR</sequence>
<accession>A0ABU7P586</accession>
<reference evidence="1 2" key="1">
    <citation type="submission" date="2023-12" db="EMBL/GenBank/DDBJ databases">
        <title>Streptomyces sp. V4-01.</title>
        <authorList>
            <person name="Somphong A."/>
            <person name="Phongsopitanun W."/>
        </authorList>
    </citation>
    <scope>NUCLEOTIDE SEQUENCE [LARGE SCALE GENOMIC DNA]</scope>
    <source>
        <strain evidence="1 2">V4-01</strain>
    </source>
</reference>
<dbReference type="RefSeq" id="WP_330792854.1">
    <property type="nucleotide sequence ID" value="NZ_JAZEWV010000002.1"/>
</dbReference>
<evidence type="ECO:0000313" key="2">
    <source>
        <dbReference type="Proteomes" id="UP001344658"/>
    </source>
</evidence>
<proteinExistence type="predicted"/>
<comment type="caution">
    <text evidence="1">The sequence shown here is derived from an EMBL/GenBank/DDBJ whole genome shotgun (WGS) entry which is preliminary data.</text>
</comment>
<keyword evidence="2" id="KW-1185">Reference proteome</keyword>